<keyword evidence="2 3" id="KW-0819">tRNA processing</keyword>
<comment type="catalytic activity">
    <reaction evidence="3">
        <text>cytidine(34) in elongator tRNA(Met) + acetate + ATP = N(4)-acetylcytidine(34) in elongator tRNA(Met) + AMP + diphosphate</text>
        <dbReference type="Rhea" id="RHEA:58144"/>
        <dbReference type="Rhea" id="RHEA-COMP:10693"/>
        <dbReference type="Rhea" id="RHEA-COMP:10694"/>
        <dbReference type="ChEBI" id="CHEBI:30089"/>
        <dbReference type="ChEBI" id="CHEBI:30616"/>
        <dbReference type="ChEBI" id="CHEBI:33019"/>
        <dbReference type="ChEBI" id="CHEBI:74900"/>
        <dbReference type="ChEBI" id="CHEBI:82748"/>
        <dbReference type="ChEBI" id="CHEBI:456215"/>
    </reaction>
</comment>
<dbReference type="PANTHER" id="PTHR37825">
    <property type="entry name" value="TRNA(MET) CYTIDINE ACETATE LIGASE"/>
    <property type="match status" value="1"/>
</dbReference>
<dbReference type="PATRIC" id="fig|1462.6.peg.2273"/>
<dbReference type="GO" id="GO:0016740">
    <property type="term" value="F:transferase activity"/>
    <property type="evidence" value="ECO:0007669"/>
    <property type="project" value="UniProtKB-KW"/>
</dbReference>
<keyword evidence="3" id="KW-0067">ATP-binding</keyword>
<dbReference type="GO" id="GO:0006400">
    <property type="term" value="P:tRNA modification"/>
    <property type="evidence" value="ECO:0007669"/>
    <property type="project" value="UniProtKB-UniRule"/>
</dbReference>
<organism evidence="4 5">
    <name type="scientific">Geobacillus kaustophilus</name>
    <dbReference type="NCBI Taxonomy" id="1462"/>
    <lineage>
        <taxon>Bacteria</taxon>
        <taxon>Bacillati</taxon>
        <taxon>Bacillota</taxon>
        <taxon>Bacilli</taxon>
        <taxon>Bacillales</taxon>
        <taxon>Anoxybacillaceae</taxon>
        <taxon>Geobacillus</taxon>
        <taxon>Geobacillus thermoleovorans group</taxon>
    </lineage>
</organism>
<comment type="subcellular location">
    <subcellularLocation>
        <location evidence="3">Cytoplasm</location>
    </subcellularLocation>
</comment>
<name>A0A0D8BUJ3_GEOKU</name>
<dbReference type="NCBIfam" id="NF010191">
    <property type="entry name" value="PRK13670.1"/>
    <property type="match status" value="1"/>
</dbReference>
<keyword evidence="3" id="KW-0963">Cytoplasm</keyword>
<accession>A0A0D8BUJ3</accession>
<dbReference type="Gene3D" id="3.40.50.620">
    <property type="entry name" value="HUPs"/>
    <property type="match status" value="1"/>
</dbReference>
<proteinExistence type="inferred from homology"/>
<dbReference type="GO" id="GO:0016879">
    <property type="term" value="F:ligase activity, forming carbon-nitrogen bonds"/>
    <property type="evidence" value="ECO:0007669"/>
    <property type="project" value="UniProtKB-UniRule"/>
</dbReference>
<evidence type="ECO:0000313" key="4">
    <source>
        <dbReference type="EMBL" id="KJE27674.1"/>
    </source>
</evidence>
<evidence type="ECO:0000256" key="2">
    <source>
        <dbReference type="ARBA" id="ARBA00022694"/>
    </source>
</evidence>
<dbReference type="InterPro" id="IPR008513">
    <property type="entry name" value="tRNA(Met)_cyd_acetate_ligase"/>
</dbReference>
<evidence type="ECO:0000256" key="3">
    <source>
        <dbReference type="HAMAP-Rule" id="MF_01539"/>
    </source>
</evidence>
<feature type="binding site" evidence="3">
    <location>
        <begin position="7"/>
        <end position="20"/>
    </location>
    <ligand>
        <name>ATP</name>
        <dbReference type="ChEBI" id="CHEBI:30616"/>
    </ligand>
</feature>
<dbReference type="GO" id="GO:0005524">
    <property type="term" value="F:ATP binding"/>
    <property type="evidence" value="ECO:0007669"/>
    <property type="project" value="UniProtKB-KW"/>
</dbReference>
<comment type="similarity">
    <text evidence="3">Belongs to the TmcAL family.</text>
</comment>
<evidence type="ECO:0000256" key="1">
    <source>
        <dbReference type="ARBA" id="ARBA00022598"/>
    </source>
</evidence>
<keyword evidence="1 3" id="KW-0436">Ligase</keyword>
<keyword evidence="4" id="KW-0808">Transferase</keyword>
<keyword evidence="3" id="KW-0820">tRNA-binding</keyword>
<gene>
    <name evidence="3" type="primary">tmcAL</name>
    <name evidence="4" type="ORF">LG52_2025</name>
</gene>
<dbReference type="AlphaFoldDB" id="A0A0D8BUJ3"/>
<dbReference type="EMBL" id="JYBP01000003">
    <property type="protein sequence ID" value="KJE27674.1"/>
    <property type="molecule type" value="Genomic_DNA"/>
</dbReference>
<dbReference type="SUPFAM" id="SSF52374">
    <property type="entry name" value="Nucleotidylyl transferase"/>
    <property type="match status" value="1"/>
</dbReference>
<keyword evidence="3" id="KW-0547">Nucleotide-binding</keyword>
<comment type="function">
    <text evidence="3">Catalyzes the formation of N(4)-acetylcytidine (ac(4)C) at the wobble position of elongator tRNA(Met), using acetate and ATP as substrates. First activates an acetate ion to form acetyladenylate (Ac-AMP) and then transfers the acetyl group to tRNA to form ac(4)C34.</text>
</comment>
<dbReference type="Pfam" id="PF05636">
    <property type="entry name" value="HIGH_NTase1"/>
    <property type="match status" value="1"/>
</dbReference>
<dbReference type="PANTHER" id="PTHR37825:SF1">
    <property type="entry name" value="TRNA(MET) CYTIDINE ACETATE LIGASE"/>
    <property type="match status" value="1"/>
</dbReference>
<evidence type="ECO:0000313" key="5">
    <source>
        <dbReference type="Proteomes" id="UP000032522"/>
    </source>
</evidence>
<dbReference type="RefSeq" id="WP_044731826.1">
    <property type="nucleotide sequence ID" value="NZ_JYBP01000003.1"/>
</dbReference>
<dbReference type="GO" id="GO:0000049">
    <property type="term" value="F:tRNA binding"/>
    <property type="evidence" value="ECO:0007669"/>
    <property type="project" value="UniProtKB-KW"/>
</dbReference>
<keyword evidence="3" id="KW-0694">RNA-binding</keyword>
<feature type="binding site" evidence="3">
    <location>
        <position position="185"/>
    </location>
    <ligand>
        <name>ATP</name>
        <dbReference type="ChEBI" id="CHEBI:30616"/>
    </ligand>
</feature>
<dbReference type="Proteomes" id="UP000032522">
    <property type="component" value="Unassembled WGS sequence"/>
</dbReference>
<sequence>MKAVGVIVEYNPFHNGHFHHLQETKQKTEADCLIAVMSGNFLQRGEPAIVSKWARAKMALAAGIDIVIELPYAFAVQAAEQFAHGAVQLLAAIGCQELCFGSESGEISAFLSAAQTWLEQKETFDSLIRTGLARGQSFPKAASEAWQKFGAAPLDLSQPNNVLGFAYVKAIWQNKLAIMPRTIPRLAAGYHDESFSHPSIASATSLRKTLRQTGQLESIAAYVPPAALEQLRQYREIYGRFHDWEVYFPLLKYRLLTATEADLRRIAGMEEGIEHRLKQHIAHAETFAAFIAAVKTKRYTWTRLQRLCAHVLTNFTKEEQAKAANPTYIRLLGMSETGRRYLKQVKKSAALPLVARASKLNGDPLYEQEKRAAAVYAAVFPEPLYSAALKEEYATAPIYVSGIERK</sequence>
<dbReference type="InterPro" id="IPR014729">
    <property type="entry name" value="Rossmann-like_a/b/a_fold"/>
</dbReference>
<dbReference type="GO" id="GO:0005737">
    <property type="term" value="C:cytoplasm"/>
    <property type="evidence" value="ECO:0007669"/>
    <property type="project" value="UniProtKB-SubCell"/>
</dbReference>
<feature type="binding site" evidence="3">
    <location>
        <position position="160"/>
    </location>
    <ligand>
        <name>ATP</name>
        <dbReference type="ChEBI" id="CHEBI:30616"/>
    </ligand>
</feature>
<comment type="caution">
    <text evidence="4">The sequence shown here is derived from an EMBL/GenBank/DDBJ whole genome shotgun (WGS) entry which is preliminary data.</text>
</comment>
<comment type="caution">
    <text evidence="3">Lacks conserved residue(s) required for the propagation of feature annotation.</text>
</comment>
<feature type="binding site" evidence="3">
    <location>
        <position position="101"/>
    </location>
    <ligand>
        <name>ATP</name>
        <dbReference type="ChEBI" id="CHEBI:30616"/>
    </ligand>
</feature>
<reference evidence="4 5" key="1">
    <citation type="submission" date="2015-01" db="EMBL/GenBank/DDBJ databases">
        <authorList>
            <person name="Filippidou S."/>
            <person name="Jeanneret N."/>
            <person name="Russel-Delif L."/>
            <person name="Junier T."/>
            <person name="Wunderlin T."/>
            <person name="Molina V."/>
            <person name="Johnson S.L."/>
            <person name="Davenport K.W."/>
            <person name="Chain P.S."/>
            <person name="Dorador C."/>
            <person name="Junier P."/>
        </authorList>
    </citation>
    <scope>NUCLEOTIDE SEQUENCE [LARGE SCALE GENOMIC DNA]</scope>
    <source>
        <strain evidence="4 5">Et7/4</strain>
    </source>
</reference>
<dbReference type="EC" id="6.3.4.-" evidence="3"/>
<dbReference type="HAMAP" id="MF_01539">
    <property type="entry name" value="TmcAL"/>
    <property type="match status" value="1"/>
</dbReference>
<dbReference type="OrthoDB" id="9769796at2"/>
<protein>
    <recommendedName>
        <fullName evidence="3">tRNA(Met) cytidine acetate ligase</fullName>
        <ecNumber evidence="3">6.3.4.-</ecNumber>
    </recommendedName>
</protein>